<evidence type="ECO:0000313" key="7">
    <source>
        <dbReference type="Proteomes" id="UP000321621"/>
    </source>
</evidence>
<dbReference type="Proteomes" id="UP000321621">
    <property type="component" value="Unassembled WGS sequence"/>
</dbReference>
<keyword evidence="1" id="KW-0472">Membrane</keyword>
<feature type="transmembrane region" description="Helical" evidence="1">
    <location>
        <begin position="260"/>
        <end position="279"/>
    </location>
</feature>
<dbReference type="GO" id="GO:0000155">
    <property type="term" value="F:phosphorelay sensor kinase activity"/>
    <property type="evidence" value="ECO:0007669"/>
    <property type="project" value="InterPro"/>
</dbReference>
<dbReference type="InterPro" id="IPR011623">
    <property type="entry name" value="7TMR_DISM_rcpt_extracell_dom1"/>
</dbReference>
<proteinExistence type="predicted"/>
<reference evidence="5 7" key="2">
    <citation type="submission" date="2019-07" db="EMBL/GenBank/DDBJ databases">
        <title>Draft genome of two Muricauda strains isolated from deep sea.</title>
        <authorList>
            <person name="Sun C."/>
        </authorList>
    </citation>
    <scope>NUCLEOTIDE SEQUENCE [LARGE SCALE GENOMIC DNA]</scope>
    <source>
        <strain evidence="5 7">72</strain>
    </source>
</reference>
<keyword evidence="1" id="KW-1133">Transmembrane helix</keyword>
<dbReference type="AlphaFoldDB" id="A0A3A1NHQ7"/>
<dbReference type="SUPFAM" id="SSF55874">
    <property type="entry name" value="ATPase domain of HSP90 chaperone/DNA topoisomerase II/histidine kinase"/>
    <property type="match status" value="1"/>
</dbReference>
<feature type="transmembrane region" description="Helical" evidence="1">
    <location>
        <begin position="233"/>
        <end position="254"/>
    </location>
</feature>
<feature type="transmembrane region" description="Helical" evidence="1">
    <location>
        <begin position="291"/>
        <end position="311"/>
    </location>
</feature>
<feature type="transmembrane region" description="Helical" evidence="1">
    <location>
        <begin position="331"/>
        <end position="351"/>
    </location>
</feature>
<dbReference type="OrthoDB" id="6190788at2"/>
<evidence type="ECO:0000259" key="2">
    <source>
        <dbReference type="Pfam" id="PF06580"/>
    </source>
</evidence>
<evidence type="ECO:0000259" key="3">
    <source>
        <dbReference type="Pfam" id="PF07695"/>
    </source>
</evidence>
<dbReference type="Pfam" id="PF06580">
    <property type="entry name" value="His_kinase"/>
    <property type="match status" value="1"/>
</dbReference>
<feature type="domain" description="Signal transduction histidine kinase internal region" evidence="2">
    <location>
        <begin position="450"/>
        <end position="527"/>
    </location>
</feature>
<gene>
    <name evidence="4" type="ORF">D2V05_08305</name>
    <name evidence="5" type="ORF">FQ017_08230</name>
</gene>
<dbReference type="InterPro" id="IPR010559">
    <property type="entry name" value="Sig_transdc_His_kin_internal"/>
</dbReference>
<feature type="transmembrane region" description="Helical" evidence="1">
    <location>
        <begin position="385"/>
        <end position="405"/>
    </location>
</feature>
<keyword evidence="1" id="KW-0812">Transmembrane</keyword>
<dbReference type="PANTHER" id="PTHR34220">
    <property type="entry name" value="SENSOR HISTIDINE KINASE YPDA"/>
    <property type="match status" value="1"/>
</dbReference>
<reference evidence="4 6" key="1">
    <citation type="submission" date="2018-08" db="EMBL/GenBank/DDBJ databases">
        <title>Proposal of Muricauda 72 sp.nov. and Muricauda NH166 sp.nov., isolated from seawater.</title>
        <authorList>
            <person name="Cheng H."/>
            <person name="Wu Y.-H."/>
            <person name="Guo L.-L."/>
            <person name="Xu X.-W."/>
        </authorList>
    </citation>
    <scope>NUCLEOTIDE SEQUENCE [LARGE SCALE GENOMIC DNA]</scope>
    <source>
        <strain evidence="4 6">72</strain>
    </source>
</reference>
<feature type="transmembrane region" description="Helical" evidence="1">
    <location>
        <begin position="52"/>
        <end position="71"/>
    </location>
</feature>
<evidence type="ECO:0000256" key="1">
    <source>
        <dbReference type="SAM" id="Phobius"/>
    </source>
</evidence>
<evidence type="ECO:0008006" key="8">
    <source>
        <dbReference type="Google" id="ProtNLM"/>
    </source>
</evidence>
<dbReference type="InterPro" id="IPR050640">
    <property type="entry name" value="Bact_2-comp_sensor_kinase"/>
</dbReference>
<accession>A0A3A1NHQ7</accession>
<dbReference type="Gene3D" id="3.30.565.10">
    <property type="entry name" value="Histidine kinase-like ATPase, C-terminal domain"/>
    <property type="match status" value="1"/>
</dbReference>
<comment type="caution">
    <text evidence="4">The sequence shown here is derived from an EMBL/GenBank/DDBJ whole genome shotgun (WGS) entry which is preliminary data.</text>
</comment>
<feature type="transmembrane region" description="Helical" evidence="1">
    <location>
        <begin position="363"/>
        <end position="379"/>
    </location>
</feature>
<dbReference type="Proteomes" id="UP000266691">
    <property type="component" value="Unassembled WGS sequence"/>
</dbReference>
<name>A0A3A1NHQ7_9FLAO</name>
<dbReference type="InterPro" id="IPR036890">
    <property type="entry name" value="HATPase_C_sf"/>
</dbReference>
<dbReference type="Pfam" id="PF07695">
    <property type="entry name" value="7TMR-DISM_7TM"/>
    <property type="match status" value="1"/>
</dbReference>
<evidence type="ECO:0000313" key="6">
    <source>
        <dbReference type="Proteomes" id="UP000266691"/>
    </source>
</evidence>
<organism evidence="4 6">
    <name type="scientific">Flagellimonas pelagia</name>
    <dbReference type="NCBI Taxonomy" id="2306998"/>
    <lineage>
        <taxon>Bacteria</taxon>
        <taxon>Pseudomonadati</taxon>
        <taxon>Bacteroidota</taxon>
        <taxon>Flavobacteriia</taxon>
        <taxon>Flavobacteriales</taxon>
        <taxon>Flavobacteriaceae</taxon>
        <taxon>Flagellimonas</taxon>
    </lineage>
</organism>
<dbReference type="EMBL" id="QXFI01000021">
    <property type="protein sequence ID" value="RIV44951.1"/>
    <property type="molecule type" value="Genomic_DNA"/>
</dbReference>
<evidence type="ECO:0000313" key="5">
    <source>
        <dbReference type="EMBL" id="TXJ95862.1"/>
    </source>
</evidence>
<sequence length="656" mass="75317">MKCHQPNNYFFKGENATFCYYWNLSFNPFIFISLKVQTHTIFSMPAVLSIPIRRILFFVCFALLHISVVAAQSDPLQGMDFIIPYHLYKTKENISGERVANLEYEEPSNFGPTDPRAIYVARLDFGPYGKLLDEGQDPWVLQIGNQNRAKLFYSNQNELDSLTMGSFELNARFTGKFTFQKGNLFHGRYLYLKFSKLNTRQYLGDKAFLFYAKPFEEYKQGHLSKSSVRIFSLGYLLWGAVFVGVVISMVFYRTYKQPEYIYYSLYAVSLAIFLGRYGFGWYERFVGNYSFTSFLLGNTFELLAGLFYALFEKYFLNTKQNYPLLNKAINISVAIFIVWLVIDTLLILIGNFQLHFLLLDTRAVLLTILVLFSLGYLIIRPKDSLNWFIIVGSFIYGLCSVLVYVSGDGNYLRLGAVGEITVFSLGLGYKVREENLKKIQAEHEASKTYLRLLRSQLNPHFIFNALGSIQHLVLSEEKSAALHYLNKFSKLMRHVLESSSQENVLLSEEISFLEKYISLESLRFQKDFGYTISTDPGLCPDTIEVPLLVTQPFVENAIIHGLLPKENGSRQLSITFRKAGQQTLQCIIMDNGIGRVESERHKLGRVEHQSKGVSIMQERLDALQIDRDEQTIVIEDLYGDDGKALGTRVTLNFFID</sequence>
<feature type="domain" description="7TM-DISM receptor extracellular" evidence="3">
    <location>
        <begin position="236"/>
        <end position="430"/>
    </location>
</feature>
<evidence type="ECO:0000313" key="4">
    <source>
        <dbReference type="EMBL" id="RIV44951.1"/>
    </source>
</evidence>
<keyword evidence="7" id="KW-1185">Reference proteome</keyword>
<dbReference type="PANTHER" id="PTHR34220:SF7">
    <property type="entry name" value="SENSOR HISTIDINE KINASE YPDA"/>
    <property type="match status" value="1"/>
</dbReference>
<dbReference type="EMBL" id="VNWK01000021">
    <property type="protein sequence ID" value="TXJ95862.1"/>
    <property type="molecule type" value="Genomic_DNA"/>
</dbReference>
<protein>
    <recommendedName>
        <fullName evidence="8">Signal transduction histidine kinase internal region domain-containing protein</fullName>
    </recommendedName>
</protein>
<dbReference type="GO" id="GO:0016020">
    <property type="term" value="C:membrane"/>
    <property type="evidence" value="ECO:0007669"/>
    <property type="project" value="InterPro"/>
</dbReference>